<comment type="subcellular location">
    <subcellularLocation>
        <location evidence="1">Nucleus</location>
    </subcellularLocation>
</comment>
<evidence type="ECO:0000256" key="3">
    <source>
        <dbReference type="ARBA" id="ARBA00023125"/>
    </source>
</evidence>
<dbReference type="Gene3D" id="2.40.330.10">
    <property type="entry name" value="DNA-binding pseudobarrel domain"/>
    <property type="match status" value="2"/>
</dbReference>
<evidence type="ECO:0000256" key="1">
    <source>
        <dbReference type="ARBA" id="ARBA00004123"/>
    </source>
</evidence>
<keyword evidence="2" id="KW-0805">Transcription regulation</keyword>
<evidence type="ECO:0000256" key="5">
    <source>
        <dbReference type="ARBA" id="ARBA00023242"/>
    </source>
</evidence>
<reference evidence="8 9" key="1">
    <citation type="submission" date="2019-07" db="EMBL/GenBank/DDBJ databases">
        <title>WGS assembly of Gossypium mustelinum.</title>
        <authorList>
            <person name="Chen Z.J."/>
            <person name="Sreedasyam A."/>
            <person name="Ando A."/>
            <person name="Song Q."/>
            <person name="De L."/>
            <person name="Hulse-Kemp A."/>
            <person name="Ding M."/>
            <person name="Ye W."/>
            <person name="Kirkbride R."/>
            <person name="Jenkins J."/>
            <person name="Plott C."/>
            <person name="Lovell J."/>
            <person name="Lin Y.-M."/>
            <person name="Vaughn R."/>
            <person name="Liu B."/>
            <person name="Li W."/>
            <person name="Simpson S."/>
            <person name="Scheffler B."/>
            <person name="Saski C."/>
            <person name="Grover C."/>
            <person name="Hu G."/>
            <person name="Conover J."/>
            <person name="Carlson J."/>
            <person name="Shu S."/>
            <person name="Boston L."/>
            <person name="Williams M."/>
            <person name="Peterson D."/>
            <person name="Mcgee K."/>
            <person name="Jones D."/>
            <person name="Wendel J."/>
            <person name="Stelly D."/>
            <person name="Grimwood J."/>
            <person name="Schmutz J."/>
        </authorList>
    </citation>
    <scope>NUCLEOTIDE SEQUENCE [LARGE SCALE GENOMIC DNA]</scope>
    <source>
        <strain evidence="8">1408120.09</strain>
    </source>
</reference>
<organism evidence="8 9">
    <name type="scientific">Gossypium mustelinum</name>
    <name type="common">Cotton</name>
    <name type="synonym">Gossypium caicoense</name>
    <dbReference type="NCBI Taxonomy" id="34275"/>
    <lineage>
        <taxon>Eukaryota</taxon>
        <taxon>Viridiplantae</taxon>
        <taxon>Streptophyta</taxon>
        <taxon>Embryophyta</taxon>
        <taxon>Tracheophyta</taxon>
        <taxon>Spermatophyta</taxon>
        <taxon>Magnoliopsida</taxon>
        <taxon>eudicotyledons</taxon>
        <taxon>Gunneridae</taxon>
        <taxon>Pentapetalae</taxon>
        <taxon>rosids</taxon>
        <taxon>malvids</taxon>
        <taxon>Malvales</taxon>
        <taxon>Malvaceae</taxon>
        <taxon>Malvoideae</taxon>
        <taxon>Gossypium</taxon>
    </lineage>
</organism>
<dbReference type="GO" id="GO:0003677">
    <property type="term" value="F:DNA binding"/>
    <property type="evidence" value="ECO:0007669"/>
    <property type="project" value="UniProtKB-KW"/>
</dbReference>
<feature type="region of interest" description="Disordered" evidence="6">
    <location>
        <begin position="117"/>
        <end position="144"/>
    </location>
</feature>
<keyword evidence="4" id="KW-0804">Transcription</keyword>
<dbReference type="AlphaFoldDB" id="A0A5D2VHX7"/>
<protein>
    <recommendedName>
        <fullName evidence="7">TF-B3 domain-containing protein</fullName>
    </recommendedName>
</protein>
<sequence>MAASSHQQGNGHLKYISDSPYFFKIILQDNIQNGKLGIPKKFVKNHGNGMSSPAMFSVPSGEVWKVELTKCDGKIWCENGWLEFSNHYSLYIGHLLVFRYDGNSNFHSNVILEQNIDQSRKPGEESQLPRPRPQSHKMMRSTKSAMETETECNGKPDFPARNADTSTNHNTVRRLNTCEKVKALERARNTFKSENPFFLVVIQPDYVGLSLGKRYRLAIPADFVRENLMKEHCSITLCHSSGKTWMVTFKQNQKGKKLYSFLQTGWGTFVRDNNIQVGDVCAFEAFL</sequence>
<accession>A0A5D2VHX7</accession>
<keyword evidence="3" id="KW-0238">DNA-binding</keyword>
<evidence type="ECO:0000259" key="7">
    <source>
        <dbReference type="PROSITE" id="PS50863"/>
    </source>
</evidence>
<dbReference type="SMART" id="SM01019">
    <property type="entry name" value="B3"/>
    <property type="match status" value="2"/>
</dbReference>
<dbReference type="InterPro" id="IPR050655">
    <property type="entry name" value="Plant_B3_domain"/>
</dbReference>
<dbReference type="PANTHER" id="PTHR31920:SF138">
    <property type="entry name" value="TF-B3 DOMAIN-CONTAINING PROTEIN"/>
    <property type="match status" value="1"/>
</dbReference>
<feature type="domain" description="TF-B3" evidence="7">
    <location>
        <begin position="202"/>
        <end position="287"/>
    </location>
</feature>
<dbReference type="PANTHER" id="PTHR31920">
    <property type="entry name" value="B3 DOMAIN-CONTAINING"/>
    <property type="match status" value="1"/>
</dbReference>
<name>A0A5D2VHX7_GOSMU</name>
<evidence type="ECO:0000256" key="2">
    <source>
        <dbReference type="ARBA" id="ARBA00023015"/>
    </source>
</evidence>
<dbReference type="GO" id="GO:0005634">
    <property type="term" value="C:nucleus"/>
    <property type="evidence" value="ECO:0007669"/>
    <property type="project" value="UniProtKB-SubCell"/>
</dbReference>
<gene>
    <name evidence="8" type="ORF">E1A91_D03G020700v1</name>
</gene>
<keyword evidence="5" id="KW-0539">Nucleus</keyword>
<dbReference type="PROSITE" id="PS50863">
    <property type="entry name" value="B3"/>
    <property type="match status" value="2"/>
</dbReference>
<evidence type="ECO:0000256" key="6">
    <source>
        <dbReference type="SAM" id="MobiDB-lite"/>
    </source>
</evidence>
<dbReference type="InterPro" id="IPR015300">
    <property type="entry name" value="DNA-bd_pseudobarrel_sf"/>
</dbReference>
<evidence type="ECO:0000313" key="9">
    <source>
        <dbReference type="Proteomes" id="UP000323597"/>
    </source>
</evidence>
<dbReference type="CDD" id="cd10017">
    <property type="entry name" value="B3_DNA"/>
    <property type="match status" value="2"/>
</dbReference>
<keyword evidence="9" id="KW-1185">Reference proteome</keyword>
<dbReference type="Proteomes" id="UP000323597">
    <property type="component" value="Chromosome D03"/>
</dbReference>
<dbReference type="InterPro" id="IPR003340">
    <property type="entry name" value="B3_DNA-bd"/>
</dbReference>
<dbReference type="SUPFAM" id="SSF101936">
    <property type="entry name" value="DNA-binding pseudobarrel domain"/>
    <property type="match status" value="2"/>
</dbReference>
<dbReference type="Pfam" id="PF02362">
    <property type="entry name" value="B3"/>
    <property type="match status" value="2"/>
</dbReference>
<feature type="domain" description="TF-B3" evidence="7">
    <location>
        <begin position="21"/>
        <end position="114"/>
    </location>
</feature>
<dbReference type="EMBL" id="CM017651">
    <property type="protein sequence ID" value="TYI88974.1"/>
    <property type="molecule type" value="Genomic_DNA"/>
</dbReference>
<proteinExistence type="predicted"/>
<evidence type="ECO:0000256" key="4">
    <source>
        <dbReference type="ARBA" id="ARBA00023163"/>
    </source>
</evidence>
<evidence type="ECO:0000313" key="8">
    <source>
        <dbReference type="EMBL" id="TYI88974.1"/>
    </source>
</evidence>